<keyword evidence="6" id="KW-0449">Lipoprotein</keyword>
<comment type="similarity">
    <text evidence="2">Belongs to the NlpA lipoprotein family.</text>
</comment>
<accession>A0A3R9ZFA4</accession>
<comment type="subcellular location">
    <subcellularLocation>
        <location evidence="1">Membrane</location>
        <topology evidence="1">Lipid-anchor</topology>
    </subcellularLocation>
</comment>
<gene>
    <name evidence="8" type="ORF">EAH68_02410</name>
</gene>
<feature type="chain" id="PRO_5018651783" evidence="7">
    <location>
        <begin position="22"/>
        <end position="281"/>
    </location>
</feature>
<evidence type="ECO:0000256" key="2">
    <source>
        <dbReference type="ARBA" id="ARBA00008973"/>
    </source>
</evidence>
<dbReference type="PANTHER" id="PTHR30429:SF0">
    <property type="entry name" value="METHIONINE-BINDING LIPOPROTEIN METQ"/>
    <property type="match status" value="1"/>
</dbReference>
<evidence type="ECO:0000256" key="4">
    <source>
        <dbReference type="ARBA" id="ARBA00023136"/>
    </source>
</evidence>
<dbReference type="Proteomes" id="UP000274907">
    <property type="component" value="Unassembled WGS sequence"/>
</dbReference>
<keyword evidence="4" id="KW-0472">Membrane</keyword>
<organism evidence="8 9">
    <name type="scientific">Corynebacterium hylobatis</name>
    <dbReference type="NCBI Taxonomy" id="1859290"/>
    <lineage>
        <taxon>Bacteria</taxon>
        <taxon>Bacillati</taxon>
        <taxon>Actinomycetota</taxon>
        <taxon>Actinomycetes</taxon>
        <taxon>Mycobacteriales</taxon>
        <taxon>Corynebacteriaceae</taxon>
        <taxon>Corynebacterium</taxon>
    </lineage>
</organism>
<dbReference type="OrthoDB" id="9812878at2"/>
<feature type="signal peptide" evidence="7">
    <location>
        <begin position="1"/>
        <end position="21"/>
    </location>
</feature>
<dbReference type="RefSeq" id="WP_126119715.1">
    <property type="nucleotide sequence ID" value="NZ_RXHJ01000002.1"/>
</dbReference>
<dbReference type="GO" id="GO:0016020">
    <property type="term" value="C:membrane"/>
    <property type="evidence" value="ECO:0007669"/>
    <property type="project" value="UniProtKB-SubCell"/>
</dbReference>
<keyword evidence="9" id="KW-1185">Reference proteome</keyword>
<reference evidence="8 9" key="1">
    <citation type="submission" date="2018-12" db="EMBL/GenBank/DDBJ databases">
        <title>YIM 101343 draft genome.</title>
        <authorList>
            <person name="Chen X."/>
        </authorList>
    </citation>
    <scope>NUCLEOTIDE SEQUENCE [LARGE SCALE GENOMIC DNA]</scope>
    <source>
        <strain evidence="8 9">YIM 101343</strain>
    </source>
</reference>
<dbReference type="PROSITE" id="PS51257">
    <property type="entry name" value="PROKAR_LIPOPROTEIN"/>
    <property type="match status" value="1"/>
</dbReference>
<sequence>MKHARPLLLTLTALATAGALASCSSTPEGEGPLQVLAASTPHAEILEWVDENDDTFELDIKVVTGGPEVNAALVDGSAPLNFFQHEPYLLDWQEQTGQTGVEVLAPIHIEPMSLYSARYGDLADIPEGSTITLPRSASNFARGLLLLQDHGVITLDTDADPAAISQITVESVADNPRNLDLVPIEDDLAARSLDDSSVAAAVISSNFALEAGLDPVGGALITEDAEGNPYANILVASAGAVDDERVAALTGAITSAATADWIRERFGSAVVPVTDSGAISG</sequence>
<evidence type="ECO:0000256" key="3">
    <source>
        <dbReference type="ARBA" id="ARBA00022729"/>
    </source>
</evidence>
<protein>
    <submittedName>
        <fullName evidence="8">ABC transporter substrate-binding protein</fullName>
    </submittedName>
</protein>
<dbReference type="EMBL" id="RXHJ01000002">
    <property type="protein sequence ID" value="RSZ65620.1"/>
    <property type="molecule type" value="Genomic_DNA"/>
</dbReference>
<dbReference type="Gene3D" id="3.40.190.10">
    <property type="entry name" value="Periplasmic binding protein-like II"/>
    <property type="match status" value="2"/>
</dbReference>
<evidence type="ECO:0000256" key="5">
    <source>
        <dbReference type="ARBA" id="ARBA00023139"/>
    </source>
</evidence>
<keyword evidence="3 7" id="KW-0732">Signal</keyword>
<dbReference type="PANTHER" id="PTHR30429">
    <property type="entry name" value="D-METHIONINE-BINDING LIPOPROTEIN METQ"/>
    <property type="match status" value="1"/>
</dbReference>
<dbReference type="Pfam" id="PF03180">
    <property type="entry name" value="Lipoprotein_9"/>
    <property type="match status" value="1"/>
</dbReference>
<evidence type="ECO:0000313" key="8">
    <source>
        <dbReference type="EMBL" id="RSZ65620.1"/>
    </source>
</evidence>
<comment type="caution">
    <text evidence="8">The sequence shown here is derived from an EMBL/GenBank/DDBJ whole genome shotgun (WGS) entry which is preliminary data.</text>
</comment>
<evidence type="ECO:0000313" key="9">
    <source>
        <dbReference type="Proteomes" id="UP000274907"/>
    </source>
</evidence>
<evidence type="ECO:0000256" key="6">
    <source>
        <dbReference type="ARBA" id="ARBA00023288"/>
    </source>
</evidence>
<dbReference type="SUPFAM" id="SSF53850">
    <property type="entry name" value="Periplasmic binding protein-like II"/>
    <property type="match status" value="1"/>
</dbReference>
<proteinExistence type="inferred from homology"/>
<evidence type="ECO:0000256" key="1">
    <source>
        <dbReference type="ARBA" id="ARBA00004635"/>
    </source>
</evidence>
<dbReference type="AlphaFoldDB" id="A0A3R9ZFA4"/>
<name>A0A3R9ZFA4_9CORY</name>
<keyword evidence="5" id="KW-0564">Palmitate</keyword>
<evidence type="ECO:0000256" key="7">
    <source>
        <dbReference type="SAM" id="SignalP"/>
    </source>
</evidence>
<dbReference type="InterPro" id="IPR004872">
    <property type="entry name" value="Lipoprotein_NlpA"/>
</dbReference>